<dbReference type="PROSITE" id="PS00610">
    <property type="entry name" value="NA_NEUROTRAN_SYMP_1"/>
    <property type="match status" value="1"/>
</dbReference>
<dbReference type="OrthoDB" id="6581954at2759"/>
<feature type="compositionally biased region" description="Basic and acidic residues" evidence="9">
    <location>
        <begin position="674"/>
        <end position="685"/>
    </location>
</feature>
<feature type="transmembrane region" description="Helical" evidence="10">
    <location>
        <begin position="106"/>
        <end position="131"/>
    </location>
</feature>
<dbReference type="PANTHER" id="PTHR11616:SF240">
    <property type="entry name" value="BLOATED TUBULES, ISOFORM B-RELATED"/>
    <property type="match status" value="1"/>
</dbReference>
<dbReference type="Proteomes" id="UP001152320">
    <property type="component" value="Chromosome 7"/>
</dbReference>
<proteinExistence type="inferred from homology"/>
<keyword evidence="3 8" id="KW-0812">Transmembrane</keyword>
<dbReference type="GO" id="GO:0015375">
    <property type="term" value="F:glycine:sodium symporter activity"/>
    <property type="evidence" value="ECO:0007669"/>
    <property type="project" value="TreeGrafter"/>
</dbReference>
<dbReference type="Pfam" id="PF00209">
    <property type="entry name" value="SNF"/>
    <property type="match status" value="2"/>
</dbReference>
<name>A0A9Q1C4M0_HOLLE</name>
<feature type="transmembrane region" description="Helical" evidence="10">
    <location>
        <begin position="273"/>
        <end position="297"/>
    </location>
</feature>
<feature type="transmembrane region" description="Helical" evidence="10">
    <location>
        <begin position="62"/>
        <end position="86"/>
    </location>
</feature>
<feature type="binding site" evidence="6">
    <location>
        <position position="40"/>
    </location>
    <ligand>
        <name>Na(+)</name>
        <dbReference type="ChEBI" id="CHEBI:29101"/>
        <label>1</label>
    </ligand>
</feature>
<evidence type="ECO:0000256" key="4">
    <source>
        <dbReference type="ARBA" id="ARBA00022989"/>
    </source>
</evidence>
<evidence type="ECO:0000313" key="11">
    <source>
        <dbReference type="EMBL" id="KAJ8038552.1"/>
    </source>
</evidence>
<keyword evidence="6" id="KW-0479">Metal-binding</keyword>
<keyword evidence="7" id="KW-1015">Disulfide bond</keyword>
<feature type="transmembrane region" description="Helical" evidence="10">
    <location>
        <begin position="430"/>
        <end position="455"/>
    </location>
</feature>
<feature type="transmembrane region" description="Helical" evidence="10">
    <location>
        <begin position="355"/>
        <end position="378"/>
    </location>
</feature>
<protein>
    <recommendedName>
        <fullName evidence="8">Transporter</fullName>
    </recommendedName>
</protein>
<dbReference type="GO" id="GO:0005886">
    <property type="term" value="C:plasma membrane"/>
    <property type="evidence" value="ECO:0007669"/>
    <property type="project" value="TreeGrafter"/>
</dbReference>
<feature type="region of interest" description="Disordered" evidence="9">
    <location>
        <begin position="653"/>
        <end position="685"/>
    </location>
</feature>
<feature type="binding site" evidence="6">
    <location>
        <position position="361"/>
    </location>
    <ligand>
        <name>Na(+)</name>
        <dbReference type="ChEBI" id="CHEBI:29101"/>
        <label>1</label>
    </ligand>
</feature>
<comment type="caution">
    <text evidence="11">The sequence shown here is derived from an EMBL/GenBank/DDBJ whole genome shotgun (WGS) entry which is preliminary data.</text>
</comment>
<feature type="transmembrane region" description="Helical" evidence="10">
    <location>
        <begin position="499"/>
        <end position="521"/>
    </location>
</feature>
<reference evidence="11" key="1">
    <citation type="submission" date="2021-10" db="EMBL/GenBank/DDBJ databases">
        <title>Tropical sea cucumber genome reveals ecological adaptation and Cuvierian tubules defense mechanism.</title>
        <authorList>
            <person name="Chen T."/>
        </authorList>
    </citation>
    <scope>NUCLEOTIDE SEQUENCE</scope>
    <source>
        <strain evidence="11">Nanhai2018</strain>
        <tissue evidence="11">Muscle</tissue>
    </source>
</reference>
<dbReference type="PROSITE" id="PS00754">
    <property type="entry name" value="NA_NEUROTRAN_SYMP_2"/>
    <property type="match status" value="1"/>
</dbReference>
<keyword evidence="6" id="KW-0915">Sodium</keyword>
<sequence>MADDKGVITLLSSTSDKDENPVRGNWGNKLDFILSSLGYAVGLGNVWRFPYLAYDNGGGAFLIPYVVMLAFAGLPLFFMEVSFGQYASEGPISVWKAVPMMRGVGFGMMFVSLYVGIYYNVIITYTIYYLFRSFTKTLPWTHCNHDWNTIYCNTRVADCFGRDANLTALNGTISGIIIGNGSCVTIDQLTDRELRRYNVFPSGDLYDASRYTDPLFNQRVRASEEFFKLGMLQEADSIGETGGIVWQLALCLLLAWVIVFLCLIKGVKSSGKVVYVTATFPYLVLLVLLILGLTLPGHQEGIRFFITPDFSKLANPKVWLDAAIQIFFSLSAAWGGLITLSSYNKFHNNCYVDAVFVATANCATSVFAGFVIFSIVGFMAHEQGRPVEEVVDQGMKSLLVAKLSIGFGLAFIAYPEAVSLLPVSPLWSCLFFLMLLTLGLDSQFTIIETIVTAIVDAFPERLRKKKIFVLMGLCVFCFLLGLLCVTQAGIYWVNLMDSYGASFALLIFAICECASLSWVYGVKRFINDIRTMIGDGWVDFPLFYWWPLIWCIVTPALLSFVLMFNWLSWSPPTYNGDYPWWAHFIGWIMVALSLVWIPAVFLYEFFFSSGGVASRWRAMSSPRESWGPALQKYRQEAWESHVRHGTTMGGKLEGGISSGHAEPEPGIEPAVMYKPEHNDGYEPPL</sequence>
<evidence type="ECO:0000256" key="7">
    <source>
        <dbReference type="PIRSR" id="PIRSR600175-2"/>
    </source>
</evidence>
<dbReference type="AlphaFoldDB" id="A0A9Q1C4M0"/>
<dbReference type="InterPro" id="IPR037272">
    <property type="entry name" value="SNS_sf"/>
</dbReference>
<evidence type="ECO:0000256" key="10">
    <source>
        <dbReference type="SAM" id="Phobius"/>
    </source>
</evidence>
<evidence type="ECO:0000256" key="5">
    <source>
        <dbReference type="ARBA" id="ARBA00023136"/>
    </source>
</evidence>
<keyword evidence="5 10" id="KW-0472">Membrane</keyword>
<feature type="binding site" evidence="6">
    <location>
        <position position="329"/>
    </location>
    <ligand>
        <name>Na(+)</name>
        <dbReference type="ChEBI" id="CHEBI:29101"/>
        <label>1</label>
    </ligand>
</feature>
<feature type="disulfide bond" evidence="7">
    <location>
        <begin position="143"/>
        <end position="152"/>
    </location>
</feature>
<evidence type="ECO:0000256" key="9">
    <source>
        <dbReference type="SAM" id="MobiDB-lite"/>
    </source>
</evidence>
<feature type="transmembrane region" description="Helical" evidence="10">
    <location>
        <begin position="584"/>
        <end position="607"/>
    </location>
</feature>
<feature type="transmembrane region" description="Helical" evidence="10">
    <location>
        <begin position="399"/>
        <end position="418"/>
    </location>
</feature>
<feature type="binding site" evidence="6">
    <location>
        <position position="441"/>
    </location>
    <ligand>
        <name>Na(+)</name>
        <dbReference type="ChEBI" id="CHEBI:29101"/>
        <label>1</label>
    </ligand>
</feature>
<keyword evidence="2 8" id="KW-0813">Transport</keyword>
<keyword evidence="12" id="KW-1185">Reference proteome</keyword>
<comment type="subcellular location">
    <subcellularLocation>
        <location evidence="1">Membrane</location>
        <topology evidence="1">Multi-pass membrane protein</topology>
    </subcellularLocation>
</comment>
<feature type="binding site" evidence="6">
    <location>
        <position position="41"/>
    </location>
    <ligand>
        <name>Na(+)</name>
        <dbReference type="ChEBI" id="CHEBI:29101"/>
        <label>1</label>
    </ligand>
</feature>
<keyword evidence="8" id="KW-0769">Symport</keyword>
<evidence type="ECO:0000313" key="12">
    <source>
        <dbReference type="Proteomes" id="UP001152320"/>
    </source>
</evidence>
<dbReference type="SUPFAM" id="SSF161070">
    <property type="entry name" value="SNF-like"/>
    <property type="match status" value="1"/>
</dbReference>
<feature type="binding site" evidence="6">
    <location>
        <position position="438"/>
    </location>
    <ligand>
        <name>Na(+)</name>
        <dbReference type="ChEBI" id="CHEBI:29101"/>
        <label>1</label>
    </ligand>
</feature>
<keyword evidence="4 10" id="KW-1133">Transmembrane helix</keyword>
<feature type="transmembrane region" description="Helical" evidence="10">
    <location>
        <begin position="244"/>
        <end position="267"/>
    </location>
</feature>
<feature type="transmembrane region" description="Helical" evidence="10">
    <location>
        <begin position="467"/>
        <end position="493"/>
    </location>
</feature>
<feature type="binding site" evidence="6">
    <location>
        <position position="45"/>
    </location>
    <ligand>
        <name>Na(+)</name>
        <dbReference type="ChEBI" id="CHEBI:29101"/>
        <label>1</label>
    </ligand>
</feature>
<dbReference type="EMBL" id="JAIZAY010000007">
    <property type="protein sequence ID" value="KAJ8038552.1"/>
    <property type="molecule type" value="Genomic_DNA"/>
</dbReference>
<dbReference type="PRINTS" id="PR00176">
    <property type="entry name" value="NANEUSMPORT"/>
</dbReference>
<organism evidence="11 12">
    <name type="scientific">Holothuria leucospilota</name>
    <name type="common">Black long sea cucumber</name>
    <name type="synonym">Mertensiothuria leucospilota</name>
    <dbReference type="NCBI Taxonomy" id="206669"/>
    <lineage>
        <taxon>Eukaryota</taxon>
        <taxon>Metazoa</taxon>
        <taxon>Echinodermata</taxon>
        <taxon>Eleutherozoa</taxon>
        <taxon>Echinozoa</taxon>
        <taxon>Holothuroidea</taxon>
        <taxon>Aspidochirotacea</taxon>
        <taxon>Aspidochirotida</taxon>
        <taxon>Holothuriidae</taxon>
        <taxon>Holothuria</taxon>
    </lineage>
</organism>
<gene>
    <name evidence="11" type="ORF">HOLleu_16004</name>
</gene>
<comment type="similarity">
    <text evidence="8">Belongs to the sodium:neurotransmitter symporter (SNF) (TC 2.A.22) family.</text>
</comment>
<evidence type="ECO:0000256" key="2">
    <source>
        <dbReference type="ARBA" id="ARBA00022448"/>
    </source>
</evidence>
<feature type="transmembrane region" description="Helical" evidence="10">
    <location>
        <begin position="542"/>
        <end position="564"/>
    </location>
</feature>
<feature type="binding site" evidence="6">
    <location>
        <position position="38"/>
    </location>
    <ligand>
        <name>Na(+)</name>
        <dbReference type="ChEBI" id="CHEBI:29101"/>
        <label>1</label>
    </ligand>
</feature>
<dbReference type="PROSITE" id="PS50267">
    <property type="entry name" value="NA_NEUROTRAN_SYMP_3"/>
    <property type="match status" value="1"/>
</dbReference>
<dbReference type="InterPro" id="IPR000175">
    <property type="entry name" value="Na/ntran_symport"/>
</dbReference>
<dbReference type="PANTHER" id="PTHR11616">
    <property type="entry name" value="SODIUM/CHLORIDE DEPENDENT TRANSPORTER"/>
    <property type="match status" value="1"/>
</dbReference>
<evidence type="ECO:0000256" key="1">
    <source>
        <dbReference type="ARBA" id="ARBA00004141"/>
    </source>
</evidence>
<evidence type="ECO:0000256" key="3">
    <source>
        <dbReference type="ARBA" id="ARBA00022692"/>
    </source>
</evidence>
<accession>A0A9Q1C4M0</accession>
<dbReference type="GO" id="GO:0046872">
    <property type="term" value="F:metal ion binding"/>
    <property type="evidence" value="ECO:0007669"/>
    <property type="project" value="UniProtKB-KW"/>
</dbReference>
<evidence type="ECO:0000256" key="8">
    <source>
        <dbReference type="RuleBase" id="RU003732"/>
    </source>
</evidence>
<feature type="transmembrane region" description="Helical" evidence="10">
    <location>
        <begin position="318"/>
        <end position="343"/>
    </location>
</feature>
<evidence type="ECO:0000256" key="6">
    <source>
        <dbReference type="PIRSR" id="PIRSR600175-1"/>
    </source>
</evidence>
<feature type="binding site" evidence="6">
    <location>
        <position position="442"/>
    </location>
    <ligand>
        <name>Na(+)</name>
        <dbReference type="ChEBI" id="CHEBI:29101"/>
        <label>1</label>
    </ligand>
</feature>